<name>X1K3L9_9ZZZZ</name>
<evidence type="ECO:0008006" key="4">
    <source>
        <dbReference type="Google" id="ProtNLM"/>
    </source>
</evidence>
<dbReference type="AlphaFoldDB" id="X1K3L9"/>
<dbReference type="PRINTS" id="PR00449">
    <property type="entry name" value="RASTRNSFRMNG"/>
</dbReference>
<dbReference type="GO" id="GO:0005525">
    <property type="term" value="F:GTP binding"/>
    <property type="evidence" value="ECO:0007669"/>
    <property type="project" value="UniProtKB-KW"/>
</dbReference>
<keyword evidence="2" id="KW-0342">GTP-binding</keyword>
<organism evidence="3">
    <name type="scientific">marine sediment metagenome</name>
    <dbReference type="NCBI Taxonomy" id="412755"/>
    <lineage>
        <taxon>unclassified sequences</taxon>
        <taxon>metagenomes</taxon>
        <taxon>ecological metagenomes</taxon>
    </lineage>
</organism>
<accession>X1K3L9</accession>
<dbReference type="PROSITE" id="PS51419">
    <property type="entry name" value="RAB"/>
    <property type="match status" value="1"/>
</dbReference>
<evidence type="ECO:0000256" key="1">
    <source>
        <dbReference type="ARBA" id="ARBA00022741"/>
    </source>
</evidence>
<dbReference type="Pfam" id="PF08477">
    <property type="entry name" value="Roc"/>
    <property type="match status" value="1"/>
</dbReference>
<dbReference type="SUPFAM" id="SSF52540">
    <property type="entry name" value="P-loop containing nucleoside triphosphate hydrolases"/>
    <property type="match status" value="1"/>
</dbReference>
<evidence type="ECO:0000256" key="2">
    <source>
        <dbReference type="ARBA" id="ARBA00023134"/>
    </source>
</evidence>
<comment type="caution">
    <text evidence="3">The sequence shown here is derived from an EMBL/GenBank/DDBJ whole genome shotgun (WGS) entry which is preliminary data.</text>
</comment>
<protein>
    <recommendedName>
        <fullName evidence="4">GTP-binding protein</fullName>
    </recommendedName>
</protein>
<feature type="non-terminal residue" evidence="3">
    <location>
        <position position="1"/>
    </location>
</feature>
<dbReference type="PANTHER" id="PTHR47977">
    <property type="entry name" value="RAS-RELATED PROTEIN RAB"/>
    <property type="match status" value="1"/>
</dbReference>
<keyword evidence="1" id="KW-0547">Nucleotide-binding</keyword>
<evidence type="ECO:0000313" key="3">
    <source>
        <dbReference type="EMBL" id="GAH76653.1"/>
    </source>
</evidence>
<dbReference type="InterPro" id="IPR050227">
    <property type="entry name" value="Rab"/>
</dbReference>
<dbReference type="InterPro" id="IPR027417">
    <property type="entry name" value="P-loop_NTPase"/>
</dbReference>
<sequence length="221" mass="25018">GFIIASESKEKAGTDSDSIMGAISAFLDIYIDRIKSEFKTQSNFFNITSMQDKKFAYCSMGPRSILTTIADPTTSDVELRIYSEYVAGKIELVLDGYDKVSTKIPEIIRVLSKRKEGRLPKGRFTSKLILTGDFKVGKTSLIKRFIDNLFSKSYISTIGVEISKKTIVMDEDTEVNFILWDIGGQINSMAPYRHRFYEGASAAFIVIDRTRQNNLESVKRW</sequence>
<feature type="non-terminal residue" evidence="3">
    <location>
        <position position="221"/>
    </location>
</feature>
<dbReference type="SMART" id="SM00175">
    <property type="entry name" value="RAB"/>
    <property type="match status" value="1"/>
</dbReference>
<gene>
    <name evidence="3" type="ORF">S03H2_64038</name>
</gene>
<proteinExistence type="predicted"/>
<reference evidence="3" key="1">
    <citation type="journal article" date="2014" name="Front. Microbiol.">
        <title>High frequency of phylogenetically diverse reductive dehalogenase-homologous genes in deep subseafloor sedimentary metagenomes.</title>
        <authorList>
            <person name="Kawai M."/>
            <person name="Futagami T."/>
            <person name="Toyoda A."/>
            <person name="Takaki Y."/>
            <person name="Nishi S."/>
            <person name="Hori S."/>
            <person name="Arai W."/>
            <person name="Tsubouchi T."/>
            <person name="Morono Y."/>
            <person name="Uchiyama I."/>
            <person name="Ito T."/>
            <person name="Fujiyama A."/>
            <person name="Inagaki F."/>
            <person name="Takami H."/>
        </authorList>
    </citation>
    <scope>NUCLEOTIDE SEQUENCE</scope>
    <source>
        <strain evidence="3">Expedition CK06-06</strain>
    </source>
</reference>
<dbReference type="Gene3D" id="3.40.50.300">
    <property type="entry name" value="P-loop containing nucleotide triphosphate hydrolases"/>
    <property type="match status" value="1"/>
</dbReference>
<dbReference type="EMBL" id="BARU01041550">
    <property type="protein sequence ID" value="GAH76653.1"/>
    <property type="molecule type" value="Genomic_DNA"/>
</dbReference>